<comment type="caution">
    <text evidence="10">The sequence shown here is derived from an EMBL/GenBank/DDBJ whole genome shotgun (WGS) entry which is preliminary data.</text>
</comment>
<dbReference type="Gene3D" id="3.30.560.10">
    <property type="entry name" value="Glucose Oxidase, domain 3"/>
    <property type="match status" value="1"/>
</dbReference>
<evidence type="ECO:0000256" key="4">
    <source>
        <dbReference type="ARBA" id="ARBA00022827"/>
    </source>
</evidence>
<dbReference type="PANTHER" id="PTHR11552">
    <property type="entry name" value="GLUCOSE-METHANOL-CHOLINE GMC OXIDOREDUCTASE"/>
    <property type="match status" value="1"/>
</dbReference>
<dbReference type="OrthoDB" id="269227at2759"/>
<evidence type="ECO:0000256" key="2">
    <source>
        <dbReference type="ARBA" id="ARBA00010790"/>
    </source>
</evidence>
<dbReference type="PROSITE" id="PS00624">
    <property type="entry name" value="GMC_OXRED_2"/>
    <property type="match status" value="1"/>
</dbReference>
<dbReference type="InterPro" id="IPR007867">
    <property type="entry name" value="GMC_OxRtase_C"/>
</dbReference>
<dbReference type="Proteomes" id="UP000256645">
    <property type="component" value="Unassembled WGS sequence"/>
</dbReference>
<evidence type="ECO:0000256" key="7">
    <source>
        <dbReference type="RuleBase" id="RU003968"/>
    </source>
</evidence>
<dbReference type="PROSITE" id="PS00623">
    <property type="entry name" value="GMC_OXRED_1"/>
    <property type="match status" value="1"/>
</dbReference>
<dbReference type="SUPFAM" id="SSF51905">
    <property type="entry name" value="FAD/NAD(P)-binding domain"/>
    <property type="match status" value="1"/>
</dbReference>
<dbReference type="PANTHER" id="PTHR11552:SF201">
    <property type="entry name" value="GLUCOSE-METHANOL-CHOLINE OXIDOREDUCTASE N-TERMINAL DOMAIN-CONTAINING PROTEIN"/>
    <property type="match status" value="1"/>
</dbReference>
<protein>
    <recommendedName>
        <fullName evidence="8 9">Glucose-methanol-choline oxidoreductase N-terminal domain-containing protein</fullName>
    </recommendedName>
</protein>
<keyword evidence="11" id="KW-1185">Reference proteome</keyword>
<evidence type="ECO:0000256" key="5">
    <source>
        <dbReference type="ARBA" id="ARBA00023002"/>
    </source>
</evidence>
<organism evidence="10 11">
    <name type="scientific">Coleophoma cylindrospora</name>
    <dbReference type="NCBI Taxonomy" id="1849047"/>
    <lineage>
        <taxon>Eukaryota</taxon>
        <taxon>Fungi</taxon>
        <taxon>Dikarya</taxon>
        <taxon>Ascomycota</taxon>
        <taxon>Pezizomycotina</taxon>
        <taxon>Leotiomycetes</taxon>
        <taxon>Helotiales</taxon>
        <taxon>Dermateaceae</taxon>
        <taxon>Coleophoma</taxon>
    </lineage>
</organism>
<keyword evidence="5" id="KW-0560">Oxidoreductase</keyword>
<dbReference type="EMBL" id="PDLM01000008">
    <property type="protein sequence ID" value="RDW71553.1"/>
    <property type="molecule type" value="Genomic_DNA"/>
</dbReference>
<accession>A0A3D8RBX0</accession>
<evidence type="ECO:0000259" key="8">
    <source>
        <dbReference type="PROSITE" id="PS00623"/>
    </source>
</evidence>
<reference evidence="10 11" key="1">
    <citation type="journal article" date="2018" name="IMA Fungus">
        <title>IMA Genome-F 9: Draft genome sequence of Annulohypoxylon stygium, Aspergillus mulundensis, Berkeleyomyces basicola (syn. Thielaviopsis basicola), Ceratocystis smalleyi, two Cercospora beticola strains, Coleophoma cylindrospora, Fusarium fracticaudum, Phialophora cf. hyalina, and Morchella septimelata.</title>
        <authorList>
            <person name="Wingfield B.D."/>
            <person name="Bills G.F."/>
            <person name="Dong Y."/>
            <person name="Huang W."/>
            <person name="Nel W.J."/>
            <person name="Swalarsk-Parry B.S."/>
            <person name="Vaghefi N."/>
            <person name="Wilken P.M."/>
            <person name="An Z."/>
            <person name="de Beer Z.W."/>
            <person name="De Vos L."/>
            <person name="Chen L."/>
            <person name="Duong T.A."/>
            <person name="Gao Y."/>
            <person name="Hammerbacher A."/>
            <person name="Kikkert J.R."/>
            <person name="Li Y."/>
            <person name="Li H."/>
            <person name="Li K."/>
            <person name="Li Q."/>
            <person name="Liu X."/>
            <person name="Ma X."/>
            <person name="Naidoo K."/>
            <person name="Pethybridge S.J."/>
            <person name="Sun J."/>
            <person name="Steenkamp E.T."/>
            <person name="van der Nest M.A."/>
            <person name="van Wyk S."/>
            <person name="Wingfield M.J."/>
            <person name="Xiong C."/>
            <person name="Yue Q."/>
            <person name="Zhang X."/>
        </authorList>
    </citation>
    <scope>NUCLEOTIDE SEQUENCE [LARGE SCALE GENOMIC DNA]</scope>
    <source>
        <strain evidence="10 11">BP6252</strain>
    </source>
</reference>
<comment type="similarity">
    <text evidence="2 7">Belongs to the GMC oxidoreductase family.</text>
</comment>
<evidence type="ECO:0000256" key="3">
    <source>
        <dbReference type="ARBA" id="ARBA00022630"/>
    </source>
</evidence>
<feature type="domain" description="Glucose-methanol-choline oxidoreductase N-terminal" evidence="8">
    <location>
        <begin position="98"/>
        <end position="121"/>
    </location>
</feature>
<dbReference type="Pfam" id="PF05199">
    <property type="entry name" value="GMC_oxred_C"/>
    <property type="match status" value="1"/>
</dbReference>
<name>A0A3D8RBX0_9HELO</name>
<evidence type="ECO:0000259" key="9">
    <source>
        <dbReference type="PROSITE" id="PS00624"/>
    </source>
</evidence>
<evidence type="ECO:0000256" key="6">
    <source>
        <dbReference type="PIRSR" id="PIRSR000137-2"/>
    </source>
</evidence>
<evidence type="ECO:0000313" key="10">
    <source>
        <dbReference type="EMBL" id="RDW71553.1"/>
    </source>
</evidence>
<dbReference type="PIRSF" id="PIRSF000137">
    <property type="entry name" value="Alcohol_oxidase"/>
    <property type="match status" value="1"/>
</dbReference>
<dbReference type="GO" id="GO:0016614">
    <property type="term" value="F:oxidoreductase activity, acting on CH-OH group of donors"/>
    <property type="evidence" value="ECO:0007669"/>
    <property type="project" value="InterPro"/>
</dbReference>
<keyword evidence="3 7" id="KW-0285">Flavoprotein</keyword>
<keyword evidence="4 6" id="KW-0274">FAD</keyword>
<evidence type="ECO:0000313" key="11">
    <source>
        <dbReference type="Proteomes" id="UP000256645"/>
    </source>
</evidence>
<sequence length="621" mass="66438">MAAPALPALVSLEAFLKNEYDFVVIGGGTAGLAMAARLSENPDVKVGVLEAGPALIGDPMIMIPAMYVKSVGDAKYDWLHKTVPQSSAGGKSLDWPRGKCLGGSSAINFLMYVRGQASDYDDWARLGNEGWAFKDLLPYFKKNEDFQDPKDLQKQPNMALETRYDASFHGKLGPISTSFGEYRIPPERDWVAACATLGDNMGSPLNAWSGDHLGNYHSLSTIDRRPGEMNGTRSYSTTGYLLPNAQRPNLFVLTEALVTRIILSSDKVATGVEFLHSDSDEKHSVTVKKEVILSAGSIKSPQVLELSGIGSPEVLSKAGVKCLVENRRVGEHLQDHSAVAFGYELIPGETTLDAVQDPATMQAVFGEYMAEKTGPFASAGSTMGFASFAGLSTPEEIKSIQDSILSSGDLDEQSKAIIAEGLGSLKDGSIQFVLLPASLDVEKTYSQTAFLQPPASQLGGKQGLVLAACVARPASVGSCHITSAEPRADPAINPAYLTHQSDVEVLIKGYRLISKMVSTSPLKEKIAKRYGPDESLDLSTHEAAEKWIRNHVATEYHPIGTVGMGKEGVGAVDSNLKVYGVKGIRVVDASVFPLHISGNTLATVYATAEKAADLVKAEWAL</sequence>
<dbReference type="InterPro" id="IPR000172">
    <property type="entry name" value="GMC_OxRdtase_N"/>
</dbReference>
<dbReference type="InterPro" id="IPR012132">
    <property type="entry name" value="GMC_OxRdtase"/>
</dbReference>
<evidence type="ECO:0000256" key="1">
    <source>
        <dbReference type="ARBA" id="ARBA00001974"/>
    </source>
</evidence>
<dbReference type="Gene3D" id="3.50.50.60">
    <property type="entry name" value="FAD/NAD(P)-binding domain"/>
    <property type="match status" value="1"/>
</dbReference>
<proteinExistence type="inferred from homology"/>
<gene>
    <name evidence="10" type="ORF">BP6252_08116</name>
</gene>
<dbReference type="Pfam" id="PF00732">
    <property type="entry name" value="GMC_oxred_N"/>
    <property type="match status" value="1"/>
</dbReference>
<dbReference type="GO" id="GO:0050660">
    <property type="term" value="F:flavin adenine dinucleotide binding"/>
    <property type="evidence" value="ECO:0007669"/>
    <property type="project" value="InterPro"/>
</dbReference>
<dbReference type="AlphaFoldDB" id="A0A3D8RBX0"/>
<dbReference type="SUPFAM" id="SSF54373">
    <property type="entry name" value="FAD-linked reductases, C-terminal domain"/>
    <property type="match status" value="1"/>
</dbReference>
<dbReference type="InterPro" id="IPR036188">
    <property type="entry name" value="FAD/NAD-bd_sf"/>
</dbReference>
<dbReference type="STRING" id="1849047.A0A3D8RBX0"/>
<comment type="cofactor">
    <cofactor evidence="1 6">
        <name>FAD</name>
        <dbReference type="ChEBI" id="CHEBI:57692"/>
    </cofactor>
</comment>
<feature type="domain" description="Glucose-methanol-choline oxidoreductase N-terminal" evidence="9">
    <location>
        <begin position="296"/>
        <end position="310"/>
    </location>
</feature>
<feature type="binding site" evidence="6">
    <location>
        <position position="258"/>
    </location>
    <ligand>
        <name>FAD</name>
        <dbReference type="ChEBI" id="CHEBI:57692"/>
    </ligand>
</feature>